<sequence>MFNYEKQFTKWSKTRKMGIYKFVLMYGLLVAGSIYFISSLLLSYFLGSINNNTIPHYLFDAVAWAILTGIGIWFVMEWNYKNHLSEKDERGRKTTMGKRLILVLILIELIAIQLVDSLIYGLLDIWLFILALIIQLLFFMFIQKVEKVKDFIVHIVLLVSIPALFIYILPSTTYEGGKAIVQNETDDEVTFLSTDYKLVPTAGKSEWFIKKYNYHYEVEGSGEKLFYMVDPATGKSYQLEEDFFRYYR</sequence>
<dbReference type="RefSeq" id="WP_117157074.1">
    <property type="nucleotide sequence ID" value="NZ_BMLG01000029.1"/>
</dbReference>
<organism evidence="2 3">
    <name type="scientific">Paraliobacillus quinghaiensis</name>
    <dbReference type="NCBI Taxonomy" id="470815"/>
    <lineage>
        <taxon>Bacteria</taxon>
        <taxon>Bacillati</taxon>
        <taxon>Bacillota</taxon>
        <taxon>Bacilli</taxon>
        <taxon>Bacillales</taxon>
        <taxon>Bacillaceae</taxon>
        <taxon>Paraliobacillus</taxon>
    </lineage>
</organism>
<feature type="transmembrane region" description="Helical" evidence="1">
    <location>
        <begin position="151"/>
        <end position="169"/>
    </location>
</feature>
<evidence type="ECO:0000313" key="3">
    <source>
        <dbReference type="Proteomes" id="UP000618460"/>
    </source>
</evidence>
<reference evidence="2" key="2">
    <citation type="submission" date="2020-09" db="EMBL/GenBank/DDBJ databases">
        <authorList>
            <person name="Sun Q."/>
            <person name="Zhou Y."/>
        </authorList>
    </citation>
    <scope>NUCLEOTIDE SEQUENCE</scope>
    <source>
        <strain evidence="2">CGMCC 1.6333</strain>
    </source>
</reference>
<comment type="caution">
    <text evidence="2">The sequence shown here is derived from an EMBL/GenBank/DDBJ whole genome shotgun (WGS) entry which is preliminary data.</text>
</comment>
<feature type="transmembrane region" description="Helical" evidence="1">
    <location>
        <begin position="20"/>
        <end position="45"/>
    </location>
</feature>
<feature type="transmembrane region" description="Helical" evidence="1">
    <location>
        <begin position="100"/>
        <end position="119"/>
    </location>
</feature>
<protein>
    <submittedName>
        <fullName evidence="2">Uncharacterized protein</fullName>
    </submittedName>
</protein>
<keyword evidence="1" id="KW-1133">Transmembrane helix</keyword>
<gene>
    <name evidence="2" type="ORF">GCM10011351_30530</name>
</gene>
<feature type="transmembrane region" description="Helical" evidence="1">
    <location>
        <begin position="57"/>
        <end position="80"/>
    </location>
</feature>
<feature type="transmembrane region" description="Helical" evidence="1">
    <location>
        <begin position="125"/>
        <end position="142"/>
    </location>
</feature>
<proteinExistence type="predicted"/>
<dbReference type="InterPro" id="IPR036259">
    <property type="entry name" value="MFS_trans_sf"/>
</dbReference>
<dbReference type="OrthoDB" id="2974573at2"/>
<keyword evidence="1" id="KW-0812">Transmembrane</keyword>
<evidence type="ECO:0000256" key="1">
    <source>
        <dbReference type="SAM" id="Phobius"/>
    </source>
</evidence>
<keyword evidence="3" id="KW-1185">Reference proteome</keyword>
<evidence type="ECO:0000313" key="2">
    <source>
        <dbReference type="EMBL" id="GGM42409.1"/>
    </source>
</evidence>
<dbReference type="AlphaFoldDB" id="A0A917TX35"/>
<keyword evidence="1" id="KW-0472">Membrane</keyword>
<accession>A0A917TX35</accession>
<reference evidence="2" key="1">
    <citation type="journal article" date="2014" name="Int. J. Syst. Evol. Microbiol.">
        <title>Complete genome sequence of Corynebacterium casei LMG S-19264T (=DSM 44701T), isolated from a smear-ripened cheese.</title>
        <authorList>
            <consortium name="US DOE Joint Genome Institute (JGI-PGF)"/>
            <person name="Walter F."/>
            <person name="Albersmeier A."/>
            <person name="Kalinowski J."/>
            <person name="Ruckert C."/>
        </authorList>
    </citation>
    <scope>NUCLEOTIDE SEQUENCE</scope>
    <source>
        <strain evidence="2">CGMCC 1.6333</strain>
    </source>
</reference>
<name>A0A917TX35_9BACI</name>
<dbReference type="EMBL" id="BMLG01000029">
    <property type="protein sequence ID" value="GGM42409.1"/>
    <property type="molecule type" value="Genomic_DNA"/>
</dbReference>
<dbReference type="Proteomes" id="UP000618460">
    <property type="component" value="Unassembled WGS sequence"/>
</dbReference>
<dbReference type="Gene3D" id="1.20.1250.20">
    <property type="entry name" value="MFS general substrate transporter like domains"/>
    <property type="match status" value="1"/>
</dbReference>